<dbReference type="GO" id="GO:0003735">
    <property type="term" value="F:structural constituent of ribosome"/>
    <property type="evidence" value="ECO:0007669"/>
    <property type="project" value="InterPro"/>
</dbReference>
<dbReference type="HAMAP" id="MF_01345_B">
    <property type="entry name" value="Ribosomal_uS17_B"/>
    <property type="match status" value="1"/>
</dbReference>
<dbReference type="PROSITE" id="PS00056">
    <property type="entry name" value="RIBOSOMAL_S17"/>
    <property type="match status" value="1"/>
</dbReference>
<dbReference type="Pfam" id="PF00366">
    <property type="entry name" value="Ribosomal_S17"/>
    <property type="match status" value="1"/>
</dbReference>
<organism evidence="6">
    <name type="scientific">marine metagenome</name>
    <dbReference type="NCBI Taxonomy" id="408172"/>
    <lineage>
        <taxon>unclassified sequences</taxon>
        <taxon>metagenomes</taxon>
        <taxon>ecological metagenomes</taxon>
    </lineage>
</organism>
<sequence>MSKLKLQSGIVVSNNMDKSIVVKIERKIKHPIYKKTIKRSKKYVAHDENNECQIGDLVQIAECRPLSKRKRYRLYKRA</sequence>
<dbReference type="InterPro" id="IPR012340">
    <property type="entry name" value="NA-bd_OB-fold"/>
</dbReference>
<dbReference type="PANTHER" id="PTHR10744:SF1">
    <property type="entry name" value="SMALL RIBOSOMAL SUBUNIT PROTEIN US17M"/>
    <property type="match status" value="1"/>
</dbReference>
<keyword evidence="2" id="KW-0699">rRNA-binding</keyword>
<dbReference type="PRINTS" id="PR00973">
    <property type="entry name" value="RIBOSOMALS17"/>
</dbReference>
<evidence type="ECO:0000256" key="3">
    <source>
        <dbReference type="ARBA" id="ARBA00022884"/>
    </source>
</evidence>
<evidence type="ECO:0000256" key="1">
    <source>
        <dbReference type="ARBA" id="ARBA00010254"/>
    </source>
</evidence>
<evidence type="ECO:0000256" key="2">
    <source>
        <dbReference type="ARBA" id="ARBA00022730"/>
    </source>
</evidence>
<gene>
    <name evidence="6" type="ORF">METZ01_LOCUS31381</name>
</gene>
<evidence type="ECO:0008006" key="7">
    <source>
        <dbReference type="Google" id="ProtNLM"/>
    </source>
</evidence>
<dbReference type="SUPFAM" id="SSF50249">
    <property type="entry name" value="Nucleic acid-binding proteins"/>
    <property type="match status" value="1"/>
</dbReference>
<dbReference type="PANTHER" id="PTHR10744">
    <property type="entry name" value="40S RIBOSOMAL PROTEIN S11 FAMILY MEMBER"/>
    <property type="match status" value="1"/>
</dbReference>
<dbReference type="NCBIfam" id="TIGR03635">
    <property type="entry name" value="uS17_bact"/>
    <property type="match status" value="1"/>
</dbReference>
<protein>
    <recommendedName>
        <fullName evidence="7">30S ribosomal protein S17</fullName>
    </recommendedName>
</protein>
<dbReference type="GO" id="GO:0022627">
    <property type="term" value="C:cytosolic small ribosomal subunit"/>
    <property type="evidence" value="ECO:0007669"/>
    <property type="project" value="TreeGrafter"/>
</dbReference>
<reference evidence="6" key="1">
    <citation type="submission" date="2018-05" db="EMBL/GenBank/DDBJ databases">
        <authorList>
            <person name="Lanie J.A."/>
            <person name="Ng W.-L."/>
            <person name="Kazmierczak K.M."/>
            <person name="Andrzejewski T.M."/>
            <person name="Davidsen T.M."/>
            <person name="Wayne K.J."/>
            <person name="Tettelin H."/>
            <person name="Glass J.I."/>
            <person name="Rusch D."/>
            <person name="Podicherti R."/>
            <person name="Tsui H.-C.T."/>
            <person name="Winkler M.E."/>
        </authorList>
    </citation>
    <scope>NUCLEOTIDE SEQUENCE</scope>
</reference>
<dbReference type="InterPro" id="IPR000266">
    <property type="entry name" value="Ribosomal_uS17"/>
</dbReference>
<dbReference type="CDD" id="cd00364">
    <property type="entry name" value="Ribosomal_uS17"/>
    <property type="match status" value="1"/>
</dbReference>
<dbReference type="NCBIfam" id="NF004123">
    <property type="entry name" value="PRK05610.1"/>
    <property type="match status" value="1"/>
</dbReference>
<name>A0A381QKH7_9ZZZZ</name>
<keyword evidence="5" id="KW-0687">Ribonucleoprotein</keyword>
<accession>A0A381QKH7</accession>
<dbReference type="AlphaFoldDB" id="A0A381QKH7"/>
<dbReference type="InterPro" id="IPR019979">
    <property type="entry name" value="Ribosomal_uS17_CS"/>
</dbReference>
<dbReference type="GO" id="GO:0006412">
    <property type="term" value="P:translation"/>
    <property type="evidence" value="ECO:0007669"/>
    <property type="project" value="InterPro"/>
</dbReference>
<dbReference type="EMBL" id="UINC01001357">
    <property type="protein sequence ID" value="SUZ78527.1"/>
    <property type="molecule type" value="Genomic_DNA"/>
</dbReference>
<evidence type="ECO:0000256" key="4">
    <source>
        <dbReference type="ARBA" id="ARBA00022980"/>
    </source>
</evidence>
<comment type="similarity">
    <text evidence="1">Belongs to the universal ribosomal protein uS17 family.</text>
</comment>
<dbReference type="Gene3D" id="2.40.50.140">
    <property type="entry name" value="Nucleic acid-binding proteins"/>
    <property type="match status" value="1"/>
</dbReference>
<keyword evidence="3" id="KW-0694">RNA-binding</keyword>
<evidence type="ECO:0000313" key="6">
    <source>
        <dbReference type="EMBL" id="SUZ78527.1"/>
    </source>
</evidence>
<evidence type="ECO:0000256" key="5">
    <source>
        <dbReference type="ARBA" id="ARBA00023274"/>
    </source>
</evidence>
<proteinExistence type="inferred from homology"/>
<keyword evidence="4" id="KW-0689">Ribosomal protein</keyword>
<dbReference type="InterPro" id="IPR019984">
    <property type="entry name" value="Ribosomal_uS17_bact/chlr"/>
</dbReference>
<dbReference type="GO" id="GO:0019843">
    <property type="term" value="F:rRNA binding"/>
    <property type="evidence" value="ECO:0007669"/>
    <property type="project" value="UniProtKB-KW"/>
</dbReference>